<evidence type="ECO:0000313" key="12">
    <source>
        <dbReference type="Proteomes" id="UP000448877"/>
    </source>
</evidence>
<dbReference type="PANTHER" id="PTHR43498:SF1">
    <property type="entry name" value="COB--COM HETERODISULFIDE REDUCTASE IRON-SULFUR SUBUNIT A"/>
    <property type="match status" value="1"/>
</dbReference>
<dbReference type="InterPro" id="IPR036188">
    <property type="entry name" value="FAD/NAD-bd_sf"/>
</dbReference>
<name>A0A120A4L6_9BACE</name>
<keyword evidence="5" id="KW-0411">Iron-sulfur</keyword>
<evidence type="ECO:0000313" key="9">
    <source>
        <dbReference type="EMBL" id="RGS32774.1"/>
    </source>
</evidence>
<evidence type="ECO:0000256" key="3">
    <source>
        <dbReference type="ARBA" id="ARBA00023002"/>
    </source>
</evidence>
<reference evidence="9 10" key="1">
    <citation type="submission" date="2018-08" db="EMBL/GenBank/DDBJ databases">
        <title>A genome reference for cultivated species of the human gut microbiota.</title>
        <authorList>
            <person name="Zou Y."/>
            <person name="Xue W."/>
            <person name="Luo G."/>
        </authorList>
    </citation>
    <scope>NUCLEOTIDE SEQUENCE [LARGE SCALE GENOMIC DNA]</scope>
    <source>
        <strain evidence="9 10">AF22-3AC</strain>
    </source>
</reference>
<evidence type="ECO:0000313" key="7">
    <source>
        <dbReference type="EMBL" id="KAA5410864.1"/>
    </source>
</evidence>
<keyword evidence="3" id="KW-0560">Oxidoreductase</keyword>
<dbReference type="RefSeq" id="WP_007211666.1">
    <property type="nucleotide sequence ID" value="NZ_CABMLT010000005.1"/>
</dbReference>
<dbReference type="EMBL" id="VVYV01000055">
    <property type="protein sequence ID" value="KAA5413227.1"/>
    <property type="molecule type" value="Genomic_DNA"/>
</dbReference>
<dbReference type="GO" id="GO:0016491">
    <property type="term" value="F:oxidoreductase activity"/>
    <property type="evidence" value="ECO:0007669"/>
    <property type="project" value="UniProtKB-KW"/>
</dbReference>
<dbReference type="PANTHER" id="PTHR43498">
    <property type="entry name" value="FERREDOXIN:COB-COM HETERODISULFIDE REDUCTASE SUBUNIT A"/>
    <property type="match status" value="1"/>
</dbReference>
<evidence type="ECO:0000256" key="1">
    <source>
        <dbReference type="ARBA" id="ARBA00022485"/>
    </source>
</evidence>
<reference evidence="11 12" key="2">
    <citation type="journal article" date="2019" name="Nat. Med.">
        <title>A library of human gut bacterial isolates paired with longitudinal multiomics data enables mechanistic microbiome research.</title>
        <authorList>
            <person name="Poyet M."/>
            <person name="Groussin M."/>
            <person name="Gibbons S.M."/>
            <person name="Avila-Pacheco J."/>
            <person name="Jiang X."/>
            <person name="Kearney S.M."/>
            <person name="Perrotta A.R."/>
            <person name="Berdy B."/>
            <person name="Zhao S."/>
            <person name="Lieberman T.D."/>
            <person name="Swanson P.K."/>
            <person name="Smith M."/>
            <person name="Roesemann S."/>
            <person name="Alexander J.E."/>
            <person name="Rich S.A."/>
            <person name="Livny J."/>
            <person name="Vlamakis H."/>
            <person name="Clish C."/>
            <person name="Bullock K."/>
            <person name="Deik A."/>
            <person name="Scott J."/>
            <person name="Pierce K.A."/>
            <person name="Xavier R.J."/>
            <person name="Alm E.J."/>
        </authorList>
    </citation>
    <scope>NUCLEOTIDE SEQUENCE [LARGE SCALE GENOMIC DNA]</scope>
    <source>
        <strain evidence="8 12">BIOML-A6</strain>
        <strain evidence="7 11">BIOML-A7</strain>
    </source>
</reference>
<keyword evidence="2" id="KW-0479">Metal-binding</keyword>
<keyword evidence="1" id="KW-0004">4Fe-4S</keyword>
<evidence type="ECO:0000313" key="8">
    <source>
        <dbReference type="EMBL" id="KAA5413227.1"/>
    </source>
</evidence>
<gene>
    <name evidence="9" type="ORF">DWX97_23260</name>
    <name evidence="8" type="ORF">F2Y81_23570</name>
    <name evidence="7" type="ORF">F2Y86_02985</name>
</gene>
<dbReference type="GeneID" id="66305618"/>
<dbReference type="AlphaFoldDB" id="A0A120A4L6"/>
<dbReference type="GO" id="GO:0046872">
    <property type="term" value="F:metal ion binding"/>
    <property type="evidence" value="ECO:0007669"/>
    <property type="project" value="UniProtKB-KW"/>
</dbReference>
<proteinExistence type="predicted"/>
<dbReference type="GO" id="GO:0051539">
    <property type="term" value="F:4 iron, 4 sulfur cluster binding"/>
    <property type="evidence" value="ECO:0007669"/>
    <property type="project" value="UniProtKB-KW"/>
</dbReference>
<accession>A0A120A4L6</accession>
<feature type="signal peptide" evidence="6">
    <location>
        <begin position="1"/>
        <end position="18"/>
    </location>
</feature>
<evidence type="ECO:0000256" key="5">
    <source>
        <dbReference type="ARBA" id="ARBA00023014"/>
    </source>
</evidence>
<dbReference type="SUPFAM" id="SSF51905">
    <property type="entry name" value="FAD/NAD(P)-binding domain"/>
    <property type="match status" value="1"/>
</dbReference>
<dbReference type="Gene3D" id="3.50.50.60">
    <property type="entry name" value="FAD/NAD(P)-binding domain"/>
    <property type="match status" value="1"/>
</dbReference>
<keyword evidence="4" id="KW-0408">Iron</keyword>
<evidence type="ECO:0000313" key="10">
    <source>
        <dbReference type="Proteomes" id="UP000283341"/>
    </source>
</evidence>
<keyword evidence="6" id="KW-0732">Signal</keyword>
<organism evidence="8 12">
    <name type="scientific">Bacteroides cellulosilyticus</name>
    <dbReference type="NCBI Taxonomy" id="246787"/>
    <lineage>
        <taxon>Bacteria</taxon>
        <taxon>Pseudomonadati</taxon>
        <taxon>Bacteroidota</taxon>
        <taxon>Bacteroidia</taxon>
        <taxon>Bacteroidales</taxon>
        <taxon>Bacteroidaceae</taxon>
        <taxon>Bacteroides</taxon>
    </lineage>
</organism>
<dbReference type="EMBL" id="QRVJ01000034">
    <property type="protein sequence ID" value="RGS32774.1"/>
    <property type="molecule type" value="Genomic_DNA"/>
</dbReference>
<dbReference type="EMBL" id="VVYW01000002">
    <property type="protein sequence ID" value="KAA5410864.1"/>
    <property type="molecule type" value="Genomic_DNA"/>
</dbReference>
<evidence type="ECO:0000313" key="11">
    <source>
        <dbReference type="Proteomes" id="UP000325055"/>
    </source>
</evidence>
<evidence type="ECO:0000256" key="4">
    <source>
        <dbReference type="ARBA" id="ARBA00023004"/>
    </source>
</evidence>
<sequence>MKQLLTTLLLFWSINIFAQQTYDIVIVGGTPGGLTTALAAAKLGKTSVILERTQHIGGLPSNGLGATDIVTRAATTGLFREFTCRIKDYYKKKYGVTSIQYQRCDDGFRFEPSVAEQVFTDWLGEYKDLITVLTMRQFDSSPHNIKKVDDKIVKINVLNRDNNTQEEYQGKIFIDATYEGDLAAAAGVPFRVGREGKNEFGEPGAGSVYKYWHGPEMDASTFIGDNAVQAYNYRLCLTKNPDNKVPITKPKNYDRNEYASIIDDVWTGRHTQAEMVNVTLEMLEANKKHIAKGNPTMIPGDKWGLGKVVNLVEIPNEKTDANNQHAAFVSSDLPEENWAWPTAGWAWRDKFATRLREYTEGLLWFAQNDKELPVHFRKAAREWGYAKDEYTDNGHFPRQVYVREGRRFEGLHFFIASDAMPVKGSGRPPVYSSSITASHYGFDSHATHKREPGMVHLNGFLGYPTSPYTVPYGVIVPKEIDNLLFPVPISGSHIGFSTLRMEPCWMAMGQAAGVASSVAIEEKVKVRNINIAMMQDVLLKQGTTLIYYKDISLDDEDFLMVQYMGLRGFLPEWEAKLDEAIEEQTLSNWKRLSKLNIKIQPGISTRREILNELYAKMKK</sequence>
<dbReference type="Proteomes" id="UP000448877">
    <property type="component" value="Unassembled WGS sequence"/>
</dbReference>
<comment type="caution">
    <text evidence="8">The sequence shown here is derived from an EMBL/GenBank/DDBJ whole genome shotgun (WGS) entry which is preliminary data.</text>
</comment>
<dbReference type="InterPro" id="IPR039650">
    <property type="entry name" value="HdrA-like"/>
</dbReference>
<evidence type="ECO:0000256" key="2">
    <source>
        <dbReference type="ARBA" id="ARBA00022723"/>
    </source>
</evidence>
<feature type="chain" id="PRO_5041524200" evidence="6">
    <location>
        <begin position="19"/>
        <end position="619"/>
    </location>
</feature>
<dbReference type="Pfam" id="PF12831">
    <property type="entry name" value="FAD_oxidored"/>
    <property type="match status" value="1"/>
</dbReference>
<evidence type="ECO:0000256" key="6">
    <source>
        <dbReference type="SAM" id="SignalP"/>
    </source>
</evidence>
<dbReference type="Proteomes" id="UP000283341">
    <property type="component" value="Unassembled WGS sequence"/>
</dbReference>
<dbReference type="Proteomes" id="UP000325055">
    <property type="component" value="Unassembled WGS sequence"/>
</dbReference>
<protein>
    <submittedName>
        <fullName evidence="8">FAD-dependent oxidoreductase</fullName>
    </submittedName>
</protein>